<keyword evidence="7" id="KW-1185">Reference proteome</keyword>
<evidence type="ECO:0000313" key="6">
    <source>
        <dbReference type="EMBL" id="GAA3697398.1"/>
    </source>
</evidence>
<dbReference type="PANTHER" id="PTHR42693">
    <property type="entry name" value="ARYLSULFATASE FAMILY MEMBER"/>
    <property type="match status" value="1"/>
</dbReference>
<comment type="caution">
    <text evidence="6">The sequence shown here is derived from an EMBL/GenBank/DDBJ whole genome shotgun (WGS) entry which is preliminary data.</text>
</comment>
<proteinExistence type="inferred from homology"/>
<keyword evidence="3" id="KW-0378">Hydrolase</keyword>
<evidence type="ECO:0000256" key="1">
    <source>
        <dbReference type="ARBA" id="ARBA00008779"/>
    </source>
</evidence>
<dbReference type="InterPro" id="IPR000917">
    <property type="entry name" value="Sulfatase_N"/>
</dbReference>
<comment type="similarity">
    <text evidence="1">Belongs to the sulfatase family.</text>
</comment>
<dbReference type="PROSITE" id="PS00149">
    <property type="entry name" value="SULFATASE_2"/>
    <property type="match status" value="1"/>
</dbReference>
<dbReference type="Pfam" id="PF00884">
    <property type="entry name" value="Sulfatase"/>
    <property type="match status" value="1"/>
</dbReference>
<dbReference type="InterPro" id="IPR024607">
    <property type="entry name" value="Sulfatase_CS"/>
</dbReference>
<sequence>MDTGAIPYPSRGYEGFKGRIEEVSSASVPAWPAKRRAPQDAPNVVVVLLDDLGYSDISPYGGEIDTPNLAALAEGGYRFTNYHSAPVCSPARAALLTGLNPHRAGFSSVAHADPGYPGYTLEIADDVPTIAESFRAGGYATFMVGKWHLTKESKMHDGADKASWPLQRGFDRYYGCMDGFTTLHHPHRLVQDNAPLVIDDFPEGYFLTDDLTDQALRMIKGLRANDPDKPFFLYFAHQAVHGPIQAKSGDIGKYRGLYDAGWDHVRDERFRRQIRDGLFPADTVLPAEQEPGLEVAAWDSLSTEQKQLFARYMEVYAGSVDNVDQNLGRLLDHLKEIGEYENTLVVFASDNGGTAEGGAEGTRSYFSQFVHLAGLPADWDRDVPRELELIGGPRAFAHYPRGWARASNTPFRLYKGHTFAGGIRVPLLVSWPAGLPRGQGDGGLRSQYAYVTDLGQTLLGLAGVEHLAERHGLRAKEVDGVSFEAVLRDPAAPAARHEQYTEFIGHRGYFCNQWKIVTEHRFGEPYSDGEWELYNIEADPAETVDLAAVHPEKVAELAEKWRAAAWNNTVFPLSDDGSIFRTRPSTELVLSDPVTLYPDTPTLERYRSSKLIHLRSFEIAADFEYRDGDGGVLVAHGDQGGGYVLFVQDGQLCLSYNEYGRVHRVCSPIRGRGRLQARLAAEALPDIKWAVRLELPDSEAVHLGPVLQLVGMSPFTGISSGVDRGSPVDWELYERAGSARYTGTLHHVRYTPGPKAGYNPELIVEIEREVERIYE</sequence>
<protein>
    <submittedName>
        <fullName evidence="6">Arylsulfatase</fullName>
    </submittedName>
</protein>
<dbReference type="RefSeq" id="WP_345153304.1">
    <property type="nucleotide sequence ID" value="NZ_BAABEO010000025.1"/>
</dbReference>
<evidence type="ECO:0000256" key="3">
    <source>
        <dbReference type="ARBA" id="ARBA00022801"/>
    </source>
</evidence>
<dbReference type="SUPFAM" id="SSF53649">
    <property type="entry name" value="Alkaline phosphatase-like"/>
    <property type="match status" value="1"/>
</dbReference>
<keyword evidence="2" id="KW-0479">Metal-binding</keyword>
<feature type="domain" description="Sulfatase N-terminal" evidence="5">
    <location>
        <begin position="42"/>
        <end position="464"/>
    </location>
</feature>
<dbReference type="InterPro" id="IPR017850">
    <property type="entry name" value="Alkaline_phosphatase_core_sf"/>
</dbReference>
<dbReference type="Gene3D" id="3.40.720.10">
    <property type="entry name" value="Alkaline Phosphatase, subunit A"/>
    <property type="match status" value="1"/>
</dbReference>
<name>A0ABP7D009_9MICC</name>
<dbReference type="CDD" id="cd16025">
    <property type="entry name" value="PAS_like"/>
    <property type="match status" value="1"/>
</dbReference>
<keyword evidence="4" id="KW-0106">Calcium</keyword>
<evidence type="ECO:0000256" key="2">
    <source>
        <dbReference type="ARBA" id="ARBA00022723"/>
    </source>
</evidence>
<dbReference type="EMBL" id="BAABEO010000025">
    <property type="protein sequence ID" value="GAA3697398.1"/>
    <property type="molecule type" value="Genomic_DNA"/>
</dbReference>
<dbReference type="PROSITE" id="PS00523">
    <property type="entry name" value="SULFATASE_1"/>
    <property type="match status" value="1"/>
</dbReference>
<evidence type="ECO:0000256" key="4">
    <source>
        <dbReference type="ARBA" id="ARBA00022837"/>
    </source>
</evidence>
<evidence type="ECO:0000259" key="5">
    <source>
        <dbReference type="Pfam" id="PF00884"/>
    </source>
</evidence>
<dbReference type="InterPro" id="IPR050738">
    <property type="entry name" value="Sulfatase"/>
</dbReference>
<reference evidence="7" key="1">
    <citation type="journal article" date="2019" name="Int. J. Syst. Evol. Microbiol.">
        <title>The Global Catalogue of Microorganisms (GCM) 10K type strain sequencing project: providing services to taxonomists for standard genome sequencing and annotation.</title>
        <authorList>
            <consortium name="The Broad Institute Genomics Platform"/>
            <consortium name="The Broad Institute Genome Sequencing Center for Infectious Disease"/>
            <person name="Wu L."/>
            <person name="Ma J."/>
        </authorList>
    </citation>
    <scope>NUCLEOTIDE SEQUENCE [LARGE SCALE GENOMIC DNA]</scope>
    <source>
        <strain evidence="7">JCM 30742</strain>
    </source>
</reference>
<evidence type="ECO:0000313" key="7">
    <source>
        <dbReference type="Proteomes" id="UP001500752"/>
    </source>
</evidence>
<accession>A0ABP7D009</accession>
<dbReference type="PANTHER" id="PTHR42693:SF33">
    <property type="entry name" value="ARYLSULFATASE"/>
    <property type="match status" value="1"/>
</dbReference>
<organism evidence="6 7">
    <name type="scientific">Arthrobacter ginkgonis</name>
    <dbReference type="NCBI Taxonomy" id="1630594"/>
    <lineage>
        <taxon>Bacteria</taxon>
        <taxon>Bacillati</taxon>
        <taxon>Actinomycetota</taxon>
        <taxon>Actinomycetes</taxon>
        <taxon>Micrococcales</taxon>
        <taxon>Micrococcaceae</taxon>
        <taxon>Arthrobacter</taxon>
    </lineage>
</organism>
<gene>
    <name evidence="6" type="ORF">GCM10023081_37940</name>
</gene>
<dbReference type="Gene3D" id="3.30.1120.10">
    <property type="match status" value="1"/>
</dbReference>
<dbReference type="Proteomes" id="UP001500752">
    <property type="component" value="Unassembled WGS sequence"/>
</dbReference>